<accession>A0A5B0LLE7</accession>
<dbReference type="OrthoDB" id="2499694at2759"/>
<dbReference type="InterPro" id="IPR023214">
    <property type="entry name" value="HAD_sf"/>
</dbReference>
<organism evidence="2 3">
    <name type="scientific">Puccinia graminis f. sp. tritici</name>
    <dbReference type="NCBI Taxonomy" id="56615"/>
    <lineage>
        <taxon>Eukaryota</taxon>
        <taxon>Fungi</taxon>
        <taxon>Dikarya</taxon>
        <taxon>Basidiomycota</taxon>
        <taxon>Pucciniomycotina</taxon>
        <taxon>Pucciniomycetes</taxon>
        <taxon>Pucciniales</taxon>
        <taxon>Pucciniaceae</taxon>
        <taxon>Puccinia</taxon>
    </lineage>
</organism>
<dbReference type="Gene3D" id="3.30.70.1020">
    <property type="entry name" value="Trehalose-6-phosphate phosphatase related protein, domain 2"/>
    <property type="match status" value="1"/>
</dbReference>
<dbReference type="InterPro" id="IPR003337">
    <property type="entry name" value="Trehalose_PPase"/>
</dbReference>
<proteinExistence type="predicted"/>
<protein>
    <recommendedName>
        <fullName evidence="4">Trehalose-phosphatase</fullName>
    </recommendedName>
</protein>
<dbReference type="Proteomes" id="UP000324748">
    <property type="component" value="Unassembled WGS sequence"/>
</dbReference>
<dbReference type="AlphaFoldDB" id="A0A5B0LLE7"/>
<name>A0A5B0LLE7_PUCGR</name>
<evidence type="ECO:0000313" key="2">
    <source>
        <dbReference type="EMBL" id="KAA1064740.1"/>
    </source>
</evidence>
<dbReference type="SUPFAM" id="SSF56784">
    <property type="entry name" value="HAD-like"/>
    <property type="match status" value="1"/>
</dbReference>
<evidence type="ECO:0008006" key="4">
    <source>
        <dbReference type="Google" id="ProtNLM"/>
    </source>
</evidence>
<dbReference type="GO" id="GO:0005992">
    <property type="term" value="P:trehalose biosynthetic process"/>
    <property type="evidence" value="ECO:0007669"/>
    <property type="project" value="InterPro"/>
</dbReference>
<evidence type="ECO:0000256" key="1">
    <source>
        <dbReference type="SAM" id="SignalP"/>
    </source>
</evidence>
<evidence type="ECO:0000313" key="3">
    <source>
        <dbReference type="Proteomes" id="UP000324748"/>
    </source>
</evidence>
<feature type="chain" id="PRO_5023105763" description="Trehalose-phosphatase" evidence="1">
    <location>
        <begin position="21"/>
        <end position="288"/>
    </location>
</feature>
<dbReference type="EMBL" id="VSWC01000197">
    <property type="protein sequence ID" value="KAA1064740.1"/>
    <property type="molecule type" value="Genomic_DNA"/>
</dbReference>
<dbReference type="Gene3D" id="3.40.50.1000">
    <property type="entry name" value="HAD superfamily/HAD-like"/>
    <property type="match status" value="1"/>
</dbReference>
<keyword evidence="1" id="KW-0732">Signal</keyword>
<gene>
    <name evidence="2" type="ORF">PGT21_013177</name>
</gene>
<comment type="caution">
    <text evidence="2">The sequence shown here is derived from an EMBL/GenBank/DDBJ whole genome shotgun (WGS) entry which is preliminary data.</text>
</comment>
<keyword evidence="3" id="KW-1185">Reference proteome</keyword>
<feature type="signal peptide" evidence="1">
    <location>
        <begin position="1"/>
        <end position="20"/>
    </location>
</feature>
<dbReference type="Pfam" id="PF02358">
    <property type="entry name" value="Trehalose_PPase"/>
    <property type="match status" value="1"/>
</dbReference>
<reference evidence="2 3" key="1">
    <citation type="submission" date="2019-05" db="EMBL/GenBank/DDBJ databases">
        <title>Emergence of the Ug99 lineage of the wheat stem rust pathogen through somatic hybridization.</title>
        <authorList>
            <person name="Li F."/>
            <person name="Upadhyaya N.M."/>
            <person name="Sperschneider J."/>
            <person name="Matny O."/>
            <person name="Nguyen-Phuc H."/>
            <person name="Mago R."/>
            <person name="Raley C."/>
            <person name="Miller M.E."/>
            <person name="Silverstein K.A.T."/>
            <person name="Henningsen E."/>
            <person name="Hirsch C.D."/>
            <person name="Visser B."/>
            <person name="Pretorius Z.A."/>
            <person name="Steffenson B.J."/>
            <person name="Schwessinger B."/>
            <person name="Dodds P.N."/>
            <person name="Figueroa M."/>
        </authorList>
    </citation>
    <scope>NUCLEOTIDE SEQUENCE [LARGE SCALE GENOMIC DNA]</scope>
    <source>
        <strain evidence="2">21-0</strain>
    </source>
</reference>
<sequence>MVCSNLIVLALINLIPALHGALTQIARQPRPIGQIPSALDHVDDFARSYLHSNEKPYPSALIVFDNNDPEIPGSGPTAQHVAKAKELLTRLASDRNNCVWVITARNPTEMKEYDSIAYLKVGSEHGAVARLNKGDKVEQDDFAYPEARLLRGAISRMAERHGVKITPKPTLSSAAFTYAGNDPRKMDKFFEELNAVLDREEHYSAFTLKELPTGVVLISNPSQNKGPRLEKILSEPNHRYEFGITFGDKQTDEAMHELMEGDHFYSVVVGANMKHSIASHRLENTEEN</sequence>
<dbReference type="InterPro" id="IPR036412">
    <property type="entry name" value="HAD-like_sf"/>
</dbReference>